<dbReference type="EMBL" id="FWDM01000029">
    <property type="protein sequence ID" value="SLM14687.1"/>
    <property type="molecule type" value="Genomic_DNA"/>
</dbReference>
<evidence type="ECO:0000256" key="1">
    <source>
        <dbReference type="ARBA" id="ARBA00022679"/>
    </source>
</evidence>
<dbReference type="GO" id="GO:0016301">
    <property type="term" value="F:kinase activity"/>
    <property type="evidence" value="ECO:0007669"/>
    <property type="project" value="UniProtKB-KW"/>
</dbReference>
<dbReference type="Gene3D" id="3.40.1190.20">
    <property type="match status" value="1"/>
</dbReference>
<keyword evidence="2" id="KW-0418">Kinase</keyword>
<reference evidence="3" key="1">
    <citation type="submission" date="2017-02" db="EMBL/GenBank/DDBJ databases">
        <authorList>
            <person name="Regsiter A."/>
            <person name="William W."/>
        </authorList>
    </citation>
    <scope>NUCLEOTIDE SEQUENCE</scope>
    <source>
        <strain evidence="3">Bib</strain>
    </source>
</reference>
<gene>
    <name evidence="3" type="ORF">SPIROBIBN47_350029</name>
</gene>
<evidence type="ECO:0000313" key="3">
    <source>
        <dbReference type="EMBL" id="SLM14687.1"/>
    </source>
</evidence>
<keyword evidence="1" id="KW-0808">Transferase</keyword>
<dbReference type="PANTHER" id="PTHR43085:SF57">
    <property type="entry name" value="CARBOHYDRATE KINASE PFKB DOMAIN-CONTAINING PROTEIN"/>
    <property type="match status" value="1"/>
</dbReference>
<dbReference type="PANTHER" id="PTHR43085">
    <property type="entry name" value="HEXOKINASE FAMILY MEMBER"/>
    <property type="match status" value="1"/>
</dbReference>
<sequence>MKYDIIMLGHISKDIIIDEKGQENRLYGGALLYSSISAARSGARVLAITKAAKGDFGALDVLKQQEGIELVVLESPASTSIRNVFLSSDHERRQTTLLSRAEPFSAADIPEEAEAEIIDLAGLFVGELPDSLIEELAQREPGKRASGERKSGKRAKIAVDAQGLLREAQPDGRMIFRDWKNKHRYMPYVSYFKADAAEAEILTGLTDREKAARVIASWGGSAGGSPWAGREPEVMITHNTEVIVLAGGQIYRAPFTPSNRSGRTGRGDTTFAAYLAWRLSHGPEESVRFAAALCSIKMETPGPFSGTIEDVFKRMR</sequence>
<dbReference type="InterPro" id="IPR050306">
    <property type="entry name" value="PfkB_Carbo_kinase"/>
</dbReference>
<dbReference type="SUPFAM" id="SSF53613">
    <property type="entry name" value="Ribokinase-like"/>
    <property type="match status" value="1"/>
</dbReference>
<dbReference type="AlphaFoldDB" id="A0A3P3XKF2"/>
<name>A0A3P3XKF2_9SPIR</name>
<proteinExistence type="predicted"/>
<evidence type="ECO:0000256" key="2">
    <source>
        <dbReference type="ARBA" id="ARBA00022777"/>
    </source>
</evidence>
<accession>A0A3P3XKF2</accession>
<organism evidence="3">
    <name type="scientific">uncultured spirochete</name>
    <dbReference type="NCBI Taxonomy" id="156406"/>
    <lineage>
        <taxon>Bacteria</taxon>
        <taxon>Pseudomonadati</taxon>
        <taxon>Spirochaetota</taxon>
        <taxon>Spirochaetia</taxon>
        <taxon>Spirochaetales</taxon>
        <taxon>environmental samples</taxon>
    </lineage>
</organism>
<protein>
    <submittedName>
        <fullName evidence="3">PfkB domain protein</fullName>
    </submittedName>
</protein>
<dbReference type="InterPro" id="IPR029056">
    <property type="entry name" value="Ribokinase-like"/>
</dbReference>